<evidence type="ECO:0000256" key="1">
    <source>
        <dbReference type="SAM" id="MobiDB-lite"/>
    </source>
</evidence>
<reference evidence="2 3" key="1">
    <citation type="submission" date="2019-05" db="EMBL/GenBank/DDBJ databases">
        <title>Another draft genome of Portunus trituberculatus and its Hox gene families provides insights of decapod evolution.</title>
        <authorList>
            <person name="Jeong J.-H."/>
            <person name="Song I."/>
            <person name="Kim S."/>
            <person name="Choi T."/>
            <person name="Kim D."/>
            <person name="Ryu S."/>
            <person name="Kim W."/>
        </authorList>
    </citation>
    <scope>NUCLEOTIDE SEQUENCE [LARGE SCALE GENOMIC DNA]</scope>
    <source>
        <tissue evidence="2">Muscle</tissue>
    </source>
</reference>
<evidence type="ECO:0000313" key="3">
    <source>
        <dbReference type="Proteomes" id="UP000324222"/>
    </source>
</evidence>
<dbReference type="Proteomes" id="UP000324222">
    <property type="component" value="Unassembled WGS sequence"/>
</dbReference>
<feature type="region of interest" description="Disordered" evidence="1">
    <location>
        <begin position="1"/>
        <end position="32"/>
    </location>
</feature>
<feature type="compositionally biased region" description="Polar residues" evidence="1">
    <location>
        <begin position="1"/>
        <end position="10"/>
    </location>
</feature>
<dbReference type="EMBL" id="VSRR010120606">
    <property type="protein sequence ID" value="MPC99935.1"/>
    <property type="molecule type" value="Genomic_DNA"/>
</dbReference>
<comment type="caution">
    <text evidence="2">The sequence shown here is derived from an EMBL/GenBank/DDBJ whole genome shotgun (WGS) entry which is preliminary data.</text>
</comment>
<evidence type="ECO:0000313" key="2">
    <source>
        <dbReference type="EMBL" id="MPC99935.1"/>
    </source>
</evidence>
<protein>
    <submittedName>
        <fullName evidence="2">Uncharacterized protein</fullName>
    </submittedName>
</protein>
<proteinExistence type="predicted"/>
<organism evidence="2 3">
    <name type="scientific">Portunus trituberculatus</name>
    <name type="common">Swimming crab</name>
    <name type="synonym">Neptunus trituberculatus</name>
    <dbReference type="NCBI Taxonomy" id="210409"/>
    <lineage>
        <taxon>Eukaryota</taxon>
        <taxon>Metazoa</taxon>
        <taxon>Ecdysozoa</taxon>
        <taxon>Arthropoda</taxon>
        <taxon>Crustacea</taxon>
        <taxon>Multicrustacea</taxon>
        <taxon>Malacostraca</taxon>
        <taxon>Eumalacostraca</taxon>
        <taxon>Eucarida</taxon>
        <taxon>Decapoda</taxon>
        <taxon>Pleocyemata</taxon>
        <taxon>Brachyura</taxon>
        <taxon>Eubrachyura</taxon>
        <taxon>Portunoidea</taxon>
        <taxon>Portunidae</taxon>
        <taxon>Portuninae</taxon>
        <taxon>Portunus</taxon>
    </lineage>
</organism>
<name>A0A5B7JZ92_PORTR</name>
<gene>
    <name evidence="2" type="ORF">E2C01_095382</name>
</gene>
<dbReference type="AlphaFoldDB" id="A0A5B7JZ92"/>
<keyword evidence="3" id="KW-1185">Reference proteome</keyword>
<accession>A0A5B7JZ92</accession>
<sequence length="81" mass="9176">MSYQSNTTPHLQEHQHYNTTQHRTAPPVTHHTNTIHEPAASFITGTPITPVVPPSIHATQNYSHRIVFTSLRHEFARSCPL</sequence>